<dbReference type="Proteomes" id="UP000186406">
    <property type="component" value="Unassembled WGS sequence"/>
</dbReference>
<keyword evidence="4" id="KW-1185">Reference proteome</keyword>
<feature type="region of interest" description="Disordered" evidence="1">
    <location>
        <begin position="38"/>
        <end position="81"/>
    </location>
</feature>
<gene>
    <name evidence="3" type="ORF">SAMN02745172_02940</name>
</gene>
<dbReference type="Pfam" id="PF06577">
    <property type="entry name" value="EipA"/>
    <property type="match status" value="1"/>
</dbReference>
<accession>A0A1M7ZN15</accession>
<organism evidence="3 4">
    <name type="scientific">Pseudoxanthobacter soli DSM 19599</name>
    <dbReference type="NCBI Taxonomy" id="1123029"/>
    <lineage>
        <taxon>Bacteria</taxon>
        <taxon>Pseudomonadati</taxon>
        <taxon>Pseudomonadota</taxon>
        <taxon>Alphaproteobacteria</taxon>
        <taxon>Hyphomicrobiales</taxon>
        <taxon>Segnochrobactraceae</taxon>
        <taxon>Pseudoxanthobacter</taxon>
    </lineage>
</organism>
<evidence type="ECO:0000313" key="3">
    <source>
        <dbReference type="EMBL" id="SHO66285.1"/>
    </source>
</evidence>
<protein>
    <recommendedName>
        <fullName evidence="5">DUF1134 domain-containing protein</fullName>
    </recommendedName>
</protein>
<evidence type="ECO:0008006" key="5">
    <source>
        <dbReference type="Google" id="ProtNLM"/>
    </source>
</evidence>
<dbReference type="EMBL" id="FRXO01000005">
    <property type="protein sequence ID" value="SHO66285.1"/>
    <property type="molecule type" value="Genomic_DNA"/>
</dbReference>
<feature type="chain" id="PRO_5013269336" description="DUF1134 domain-containing protein" evidence="2">
    <location>
        <begin position="23"/>
        <end position="238"/>
    </location>
</feature>
<dbReference type="InterPro" id="IPR008325">
    <property type="entry name" value="EipA-like"/>
</dbReference>
<feature type="signal peptide" evidence="2">
    <location>
        <begin position="1"/>
        <end position="22"/>
    </location>
</feature>
<evidence type="ECO:0000256" key="1">
    <source>
        <dbReference type="SAM" id="MobiDB-lite"/>
    </source>
</evidence>
<evidence type="ECO:0000313" key="4">
    <source>
        <dbReference type="Proteomes" id="UP000186406"/>
    </source>
</evidence>
<proteinExistence type="predicted"/>
<dbReference type="RefSeq" id="WP_244530895.1">
    <property type="nucleotide sequence ID" value="NZ_FRXO01000005.1"/>
</dbReference>
<evidence type="ECO:0000256" key="2">
    <source>
        <dbReference type="SAM" id="SignalP"/>
    </source>
</evidence>
<name>A0A1M7ZN15_9HYPH</name>
<dbReference type="STRING" id="1123029.SAMN02745172_02940"/>
<sequence length="238" mass="24902">MNAFLVRLLTAIAILTAGASFARDAAFAQDYGGSDYSQPGAQGGGALPNPNPPTTFNSVPSPPVSAGTPPAANGGVMPPTYSSTEMIQTGNKFFGQISSGLATVVERAFSQYGEPNAYILGSEGSGAFFGGLRYGEGDIYSRQGQPQRIYWQGPSLGFDVGGDGARVMMLVYRLPSLQQLFQRFVGVNGSAYVVGGFGMTVLAAEPTYIVPVKSGLGARLGVNLGYLKFTAEPTWNPF</sequence>
<keyword evidence="2" id="KW-0732">Signal</keyword>
<reference evidence="3 4" key="1">
    <citation type="submission" date="2016-12" db="EMBL/GenBank/DDBJ databases">
        <authorList>
            <person name="Song W.-J."/>
            <person name="Kurnit D.M."/>
        </authorList>
    </citation>
    <scope>NUCLEOTIDE SEQUENCE [LARGE SCALE GENOMIC DNA]</scope>
    <source>
        <strain evidence="3 4">DSM 19599</strain>
    </source>
</reference>
<dbReference type="AlphaFoldDB" id="A0A1M7ZN15"/>